<dbReference type="SUPFAM" id="SSF53213">
    <property type="entry name" value="LigB-like"/>
    <property type="match status" value="1"/>
</dbReference>
<reference evidence="2" key="1">
    <citation type="journal article" date="2005" name="J. Bacteriol.">
        <title>pyd genes of Rhizobium sp. strain TAL1145 are required for degradation of 3-hydroxy-4-pyridone, an aromatic intermediate in mimosine metabolism.</title>
        <authorList>
            <person name="Awaya J.D."/>
            <person name="Fox P.M."/>
            <person name="Borthakur D."/>
        </authorList>
    </citation>
    <scope>NUCLEOTIDE SEQUENCE</scope>
</reference>
<dbReference type="EMBL" id="AY729020">
    <property type="protein sequence ID" value="AAW28146.1"/>
    <property type="molecule type" value="Genomic_DNA"/>
</dbReference>
<dbReference type="BioCyc" id="MetaCyc:MONOMER-124317"/>
<dbReference type="InterPro" id="IPR034941">
    <property type="entry name" value="PydA-like"/>
</dbReference>
<feature type="domain" description="Extradiol ring-cleavage dioxygenase class III enzyme subunit B" evidence="1">
    <location>
        <begin position="12"/>
        <end position="326"/>
    </location>
</feature>
<accession>Q5IH19</accession>
<evidence type="ECO:0000259" key="1">
    <source>
        <dbReference type="Pfam" id="PF02900"/>
    </source>
</evidence>
<evidence type="ECO:0000313" key="2">
    <source>
        <dbReference type="EMBL" id="AAW28146.1"/>
    </source>
</evidence>
<dbReference type="GO" id="GO:0008198">
    <property type="term" value="F:ferrous iron binding"/>
    <property type="evidence" value="ECO:0007669"/>
    <property type="project" value="InterPro"/>
</dbReference>
<dbReference type="Gene3D" id="3.40.830.10">
    <property type="entry name" value="LigB-like"/>
    <property type="match status" value="1"/>
</dbReference>
<protein>
    <submittedName>
        <fullName evidence="2">PydA</fullName>
    </submittedName>
</protein>
<sequence>MRRKLMAEVVCALSMSHAPGVLGWADAPSEAVKKSIHEAHQECARRLEAARPDLIIAFLDDHFENHFRNMMPGFAVGISASHSGPADYMMEALKFDEKVVIESNVEHAETLLRGLIKRNFDAARMGEIEYGNTLLVPWKLIRPQYDIPVIPIYTNVFSPPLPSMARAYDMGAAVRDIVERELPTGLRVAFLATGGLSHWPPVWTEGAPEDDQFLQRMKRYQSEGKHVAEEDPTLYSDLAAYEIEMADKMQWPLRHQHPLVNAAWDREIIEAFGRGDTEYLRNCTFESVEEGGGHGGHEILNWMAVMGAMGGSKADVIGYEPVVEWICGMGYIAYDAAA</sequence>
<dbReference type="AlphaFoldDB" id="Q5IH19"/>
<dbReference type="InterPro" id="IPR004183">
    <property type="entry name" value="Xdiol_dOase_suB"/>
</dbReference>
<dbReference type="CDD" id="cd07369">
    <property type="entry name" value="PydA_Rs_like"/>
    <property type="match status" value="1"/>
</dbReference>
<proteinExistence type="predicted"/>
<dbReference type="Pfam" id="PF02900">
    <property type="entry name" value="LigB"/>
    <property type="match status" value="1"/>
</dbReference>
<name>Q5IH19_9HYPH</name>
<dbReference type="GO" id="GO:0016702">
    <property type="term" value="F:oxidoreductase activity, acting on single donors with incorporation of molecular oxygen, incorporation of two atoms of oxygen"/>
    <property type="evidence" value="ECO:0007669"/>
    <property type="project" value="UniProtKB-ARBA"/>
</dbReference>
<organism evidence="2">
    <name type="scientific">Rhizobium sp. TAL1145</name>
    <dbReference type="NCBI Taxonomy" id="147233"/>
    <lineage>
        <taxon>Bacteria</taxon>
        <taxon>Pseudomonadati</taxon>
        <taxon>Pseudomonadota</taxon>
        <taxon>Alphaproteobacteria</taxon>
        <taxon>Hyphomicrobiales</taxon>
        <taxon>Rhizobiaceae</taxon>
        <taxon>Rhizobium/Agrobacterium group</taxon>
        <taxon>Rhizobium</taxon>
    </lineage>
</organism>
<gene>
    <name evidence="2" type="primary">pydA</name>
</gene>